<dbReference type="EMBL" id="AZGY01000004">
    <property type="protein sequence ID" value="KZZ98983.1"/>
    <property type="molecule type" value="Genomic_DNA"/>
</dbReference>
<dbReference type="AlphaFoldDB" id="A0A168ENB3"/>
<proteinExistence type="predicted"/>
<accession>A0A168ENB3</accession>
<evidence type="ECO:0000313" key="3">
    <source>
        <dbReference type="Proteomes" id="UP000078544"/>
    </source>
</evidence>
<dbReference type="OrthoDB" id="46396at2759"/>
<feature type="region of interest" description="Disordered" evidence="1">
    <location>
        <begin position="1"/>
        <end position="43"/>
    </location>
</feature>
<dbReference type="Proteomes" id="UP000078544">
    <property type="component" value="Unassembled WGS sequence"/>
</dbReference>
<organism evidence="2 3">
    <name type="scientific">Moelleriella libera RCEF 2490</name>
    <dbReference type="NCBI Taxonomy" id="1081109"/>
    <lineage>
        <taxon>Eukaryota</taxon>
        <taxon>Fungi</taxon>
        <taxon>Dikarya</taxon>
        <taxon>Ascomycota</taxon>
        <taxon>Pezizomycotina</taxon>
        <taxon>Sordariomycetes</taxon>
        <taxon>Hypocreomycetidae</taxon>
        <taxon>Hypocreales</taxon>
        <taxon>Clavicipitaceae</taxon>
        <taxon>Moelleriella</taxon>
    </lineage>
</organism>
<reference evidence="2 3" key="1">
    <citation type="journal article" date="2016" name="Genome Biol. Evol.">
        <title>Divergent and convergent evolution of fungal pathogenicity.</title>
        <authorList>
            <person name="Shang Y."/>
            <person name="Xiao G."/>
            <person name="Zheng P."/>
            <person name="Cen K."/>
            <person name="Zhan S."/>
            <person name="Wang C."/>
        </authorList>
    </citation>
    <scope>NUCLEOTIDE SEQUENCE [LARGE SCALE GENOMIC DNA]</scope>
    <source>
        <strain evidence="2 3">RCEF 2490</strain>
    </source>
</reference>
<sequence length="89" mass="9394">MLRARRSDLASSPSAAEECEPLTSTPAGGPAAAVEDDEDARDGGIGLESAAFLSAHVPAEDDDDDEVIPFSWLEYAIFGLLGVAMLWAW</sequence>
<evidence type="ECO:0000256" key="1">
    <source>
        <dbReference type="SAM" id="MobiDB-lite"/>
    </source>
</evidence>
<gene>
    <name evidence="2" type="ORF">AAL_02534</name>
</gene>
<name>A0A168ENB3_9HYPO</name>
<keyword evidence="3" id="KW-1185">Reference proteome</keyword>
<evidence type="ECO:0000313" key="2">
    <source>
        <dbReference type="EMBL" id="KZZ98983.1"/>
    </source>
</evidence>
<protein>
    <submittedName>
        <fullName evidence="2">Uncharacterized protein</fullName>
    </submittedName>
</protein>
<comment type="caution">
    <text evidence="2">The sequence shown here is derived from an EMBL/GenBank/DDBJ whole genome shotgun (WGS) entry which is preliminary data.</text>
</comment>